<dbReference type="Proteomes" id="UP000006055">
    <property type="component" value="Chromosome"/>
</dbReference>
<dbReference type="HOGENOM" id="CLU_562166_0_0_7"/>
<dbReference type="PATRIC" id="fig|706587.4.peg.5984"/>
<evidence type="ECO:0000313" key="2">
    <source>
        <dbReference type="EMBL" id="AFM27903.1"/>
    </source>
</evidence>
<gene>
    <name evidence="2" type="ordered locus">Desti_5314</name>
</gene>
<dbReference type="OrthoDB" id="9807879at2"/>
<dbReference type="Pfam" id="PF04015">
    <property type="entry name" value="DUF362"/>
    <property type="match status" value="1"/>
</dbReference>
<dbReference type="RefSeq" id="WP_014813002.1">
    <property type="nucleotide sequence ID" value="NC_018025.1"/>
</dbReference>
<accession>I4CEB2</accession>
<dbReference type="InterPro" id="IPR007160">
    <property type="entry name" value="DUF362"/>
</dbReference>
<evidence type="ECO:0000313" key="3">
    <source>
        <dbReference type="Proteomes" id="UP000006055"/>
    </source>
</evidence>
<feature type="domain" description="DUF362" evidence="1">
    <location>
        <begin position="184"/>
        <end position="384"/>
    </location>
</feature>
<keyword evidence="3" id="KW-1185">Reference proteome</keyword>
<sequence>MIPRIGHIESYEETEKIASFIREVLRLQWEAMGWNSLSCTSKMVVVKPNWIQESHDKNANEWESVITHPIIVEIVVDELAANMGGTGSIIICDAPHSNARFAKIIDRGDLGVRLDRLRQRYPRLSLSVLDLRREIFVIRNGVIVDRLANVPDPLGYTQLNLGVDSLFFQHPGEGHYYGADYDRKEVNDHHCGTKHEYLIASTPLNSDLFINLPKLKTHKKTGLTCSLKNLVGINGDKNWLPHHAEGYPGEGGDEFPEARFSYHMESVLKRSMHQMALLMPGLGTRILEVTRSLGKKFLGDSERVVRNGNWYGNDTCWRMALDLNRALLYGNLDGTWREAGNRKHFLCIVDGIVGGEGHGPTRPHPVKSKVLVAGSNPAEVDATVSRLMGFEPSMIPLVREAFACHRWPIFSQNLEEIEIDDFRHDSSGRIHLRNVTPAVPGGFEPHFGWSRLRGDHRK</sequence>
<dbReference type="eggNOG" id="COG2006">
    <property type="taxonomic scope" value="Bacteria"/>
</dbReference>
<proteinExistence type="predicted"/>
<name>I4CEB2_DESTA</name>
<dbReference type="AlphaFoldDB" id="I4CEB2"/>
<reference evidence="3" key="1">
    <citation type="submission" date="2012-06" db="EMBL/GenBank/DDBJ databases">
        <title>Complete sequence of chromosome of Desulfomonile tiedjei DSM 6799.</title>
        <authorList>
            <person name="Lucas S."/>
            <person name="Copeland A."/>
            <person name="Lapidus A."/>
            <person name="Glavina del Rio T."/>
            <person name="Dalin E."/>
            <person name="Tice H."/>
            <person name="Bruce D."/>
            <person name="Goodwin L."/>
            <person name="Pitluck S."/>
            <person name="Peters L."/>
            <person name="Ovchinnikova G."/>
            <person name="Zeytun A."/>
            <person name="Lu M."/>
            <person name="Kyrpides N."/>
            <person name="Mavromatis K."/>
            <person name="Ivanova N."/>
            <person name="Brettin T."/>
            <person name="Detter J.C."/>
            <person name="Han C."/>
            <person name="Larimer F."/>
            <person name="Land M."/>
            <person name="Hauser L."/>
            <person name="Markowitz V."/>
            <person name="Cheng J.-F."/>
            <person name="Hugenholtz P."/>
            <person name="Woyke T."/>
            <person name="Wu D."/>
            <person name="Spring S."/>
            <person name="Schroeder M."/>
            <person name="Brambilla E."/>
            <person name="Klenk H.-P."/>
            <person name="Eisen J.A."/>
        </authorList>
    </citation>
    <scope>NUCLEOTIDE SEQUENCE [LARGE SCALE GENOMIC DNA]</scope>
    <source>
        <strain evidence="3">ATCC 49306 / DSM 6799 / DCB-1</strain>
    </source>
</reference>
<evidence type="ECO:0000259" key="1">
    <source>
        <dbReference type="Pfam" id="PF04015"/>
    </source>
</evidence>
<dbReference type="EMBL" id="CP003360">
    <property type="protein sequence ID" value="AFM27903.1"/>
    <property type="molecule type" value="Genomic_DNA"/>
</dbReference>
<dbReference type="STRING" id="706587.Desti_5314"/>
<dbReference type="KEGG" id="dti:Desti_5314"/>
<protein>
    <recommendedName>
        <fullName evidence="1">DUF362 domain-containing protein</fullName>
    </recommendedName>
</protein>
<organism evidence="2 3">
    <name type="scientific">Desulfomonile tiedjei (strain ATCC 49306 / DSM 6799 / DCB-1)</name>
    <dbReference type="NCBI Taxonomy" id="706587"/>
    <lineage>
        <taxon>Bacteria</taxon>
        <taxon>Pseudomonadati</taxon>
        <taxon>Thermodesulfobacteriota</taxon>
        <taxon>Desulfomonilia</taxon>
        <taxon>Desulfomonilales</taxon>
        <taxon>Desulfomonilaceae</taxon>
        <taxon>Desulfomonile</taxon>
    </lineage>
</organism>